<dbReference type="OMA" id="MWSANIK"/>
<feature type="domain" description="DDE-1" evidence="1">
    <location>
        <begin position="92"/>
        <end position="188"/>
    </location>
</feature>
<dbReference type="InterPro" id="IPR004875">
    <property type="entry name" value="DDE_SF_endonuclease_dom"/>
</dbReference>
<evidence type="ECO:0000313" key="2">
    <source>
        <dbReference type="EMBL" id="GCC29776.1"/>
    </source>
</evidence>
<organism evidence="2 3">
    <name type="scientific">Chiloscyllium punctatum</name>
    <name type="common">Brownbanded bambooshark</name>
    <name type="synonym">Hemiscyllium punctatum</name>
    <dbReference type="NCBI Taxonomy" id="137246"/>
    <lineage>
        <taxon>Eukaryota</taxon>
        <taxon>Metazoa</taxon>
        <taxon>Chordata</taxon>
        <taxon>Craniata</taxon>
        <taxon>Vertebrata</taxon>
        <taxon>Chondrichthyes</taxon>
        <taxon>Elasmobranchii</taxon>
        <taxon>Galeomorphii</taxon>
        <taxon>Galeoidea</taxon>
        <taxon>Orectolobiformes</taxon>
        <taxon>Hemiscylliidae</taxon>
        <taxon>Chiloscyllium</taxon>
    </lineage>
</organism>
<evidence type="ECO:0000259" key="1">
    <source>
        <dbReference type="Pfam" id="PF03184"/>
    </source>
</evidence>
<accession>A0A401SH81</accession>
<dbReference type="OrthoDB" id="125347at2759"/>
<dbReference type="EMBL" id="BEZZ01000266">
    <property type="protein sequence ID" value="GCC29776.1"/>
    <property type="molecule type" value="Genomic_DNA"/>
</dbReference>
<dbReference type="Pfam" id="PF03184">
    <property type="entry name" value="DDE_1"/>
    <property type="match status" value="1"/>
</dbReference>
<evidence type="ECO:0000313" key="3">
    <source>
        <dbReference type="Proteomes" id="UP000287033"/>
    </source>
</evidence>
<keyword evidence="3" id="KW-1185">Reference proteome</keyword>
<reference evidence="2 3" key="1">
    <citation type="journal article" date="2018" name="Nat. Ecol. Evol.">
        <title>Shark genomes provide insights into elasmobranch evolution and the origin of vertebrates.</title>
        <authorList>
            <person name="Hara Y"/>
            <person name="Yamaguchi K"/>
            <person name="Onimaru K"/>
            <person name="Kadota M"/>
            <person name="Koyanagi M"/>
            <person name="Keeley SD"/>
            <person name="Tatsumi K"/>
            <person name="Tanaka K"/>
            <person name="Motone F"/>
            <person name="Kageyama Y"/>
            <person name="Nozu R"/>
            <person name="Adachi N"/>
            <person name="Nishimura O"/>
            <person name="Nakagawa R"/>
            <person name="Tanegashima C"/>
            <person name="Kiyatake I"/>
            <person name="Matsumoto R"/>
            <person name="Murakumo K"/>
            <person name="Nishida K"/>
            <person name="Terakita A"/>
            <person name="Kuratani S"/>
            <person name="Sato K"/>
            <person name="Hyodo S Kuraku.S."/>
        </authorList>
    </citation>
    <scope>NUCLEOTIDE SEQUENCE [LARGE SCALE GENOMIC DNA]</scope>
</reference>
<dbReference type="STRING" id="137246.A0A401SH81"/>
<protein>
    <recommendedName>
        <fullName evidence="1">DDE-1 domain-containing protein</fullName>
    </recommendedName>
</protein>
<dbReference type="GO" id="GO:0003677">
    <property type="term" value="F:DNA binding"/>
    <property type="evidence" value="ECO:0007669"/>
    <property type="project" value="TreeGrafter"/>
</dbReference>
<dbReference type="Proteomes" id="UP000287033">
    <property type="component" value="Unassembled WGS sequence"/>
</dbReference>
<gene>
    <name evidence="2" type="ORF">chiPu_0008218</name>
</gene>
<dbReference type="InterPro" id="IPR050863">
    <property type="entry name" value="CenT-Element_Derived"/>
</dbReference>
<name>A0A401SH81_CHIPU</name>
<comment type="caution">
    <text evidence="2">The sequence shown here is derived from an EMBL/GenBank/DDBJ whole genome shotgun (WGS) entry which is preliminary data.</text>
</comment>
<sequence length="196" mass="22171">MPGSSADSDEFKASRRSFGNFKKRTGIHSVVMHGEAASSNLDAVAKFVKKFSEFVNIEVFDCDETGLFWKKNARRTYITKEEKSLPGHMPMKDRLTLLLCGNASGDCKIKPLLVYHSENPRVFKKNNVMKSKLNVMWSANIKAWVARQFFTEWIHEEFVPSVKAYLEEKNLPLKAHLVMGNAPAHPPGLEDDLVGK</sequence>
<dbReference type="AlphaFoldDB" id="A0A401SH81"/>
<proteinExistence type="predicted"/>
<dbReference type="GO" id="GO:0005634">
    <property type="term" value="C:nucleus"/>
    <property type="evidence" value="ECO:0007669"/>
    <property type="project" value="TreeGrafter"/>
</dbReference>
<dbReference type="PANTHER" id="PTHR19303:SF27">
    <property type="entry name" value="HTH CENPB-TYPE DOMAIN-CONTAINING PROTEIN"/>
    <property type="match status" value="1"/>
</dbReference>
<dbReference type="PANTHER" id="PTHR19303">
    <property type="entry name" value="TRANSPOSON"/>
    <property type="match status" value="1"/>
</dbReference>